<name>D7FSP4_ECTSI</name>
<dbReference type="eggNOG" id="ENOG502SM4K">
    <property type="taxonomic scope" value="Eukaryota"/>
</dbReference>
<organism evidence="5 6">
    <name type="scientific">Ectocarpus siliculosus</name>
    <name type="common">Brown alga</name>
    <name type="synonym">Conferva siliculosa</name>
    <dbReference type="NCBI Taxonomy" id="2880"/>
    <lineage>
        <taxon>Eukaryota</taxon>
        <taxon>Sar</taxon>
        <taxon>Stramenopiles</taxon>
        <taxon>Ochrophyta</taxon>
        <taxon>PX clade</taxon>
        <taxon>Phaeophyceae</taxon>
        <taxon>Ectocarpales</taxon>
        <taxon>Ectocarpaceae</taxon>
        <taxon>Ectocarpus</taxon>
    </lineage>
</organism>
<proteinExistence type="predicted"/>
<evidence type="ECO:0000313" key="5">
    <source>
        <dbReference type="EMBL" id="CBJ31185.1"/>
    </source>
</evidence>
<dbReference type="InterPro" id="IPR002227">
    <property type="entry name" value="Tyrosinase_Cu-bd"/>
</dbReference>
<dbReference type="InterPro" id="IPR050316">
    <property type="entry name" value="Tyrosinase/Hemocyanin"/>
</dbReference>
<sequence>MFRMRVATLCVVGVLAARPGRSAVATVWTSTKIQGEGQQQQQQQESSKPTLDVEARGTQPEPATTVEETHGVRASGGGGARHSGEAAAAGYGAPASVMSGGGDATEGLSFVSSNEYLPTTGSPWTHLAEPFRDTTFTASSTLGRPDEDVFKWSFEDGTVLEGREVKHNFKTLGRQRVSLSQIVVSTGNTHETVGSVMVKYVRREIRSLTDKDREAFFDAMETLYRLPTVEGRELYGEEYKGINFFVQMHLNGAGVSDCDHWHDDAGIMTHHVGYTLLFEQALQVVDPAVTIPYWEYTIEAAAGLEDYDSSEVFASDWFGEASPDNELHTVDKGRWAFLPVMEDAWHYVHNPYGLLRSPWNTDPTPYVTRHNVTNNKDVQGVVSCDDYQSCFDKDNLADMNNCLNGGTHGPVHIKVGGEWNDPQEGIIQALGTLFGRYTNKVPLMSKYLWRKGYLRMPTSCSVESEGTGDASTCRSSCPAELYESKGMKPYDVLMDVYALHWIAESAGGIVVWDNNTEHFTVAGHEHDAEFMEGLWTKVLTSLCDPGHVGELYSSSAPYDPLFWVIHPTAERFMGWKRKLARERPDVHPFSEDWGYTHGNVVGETGMVCDWSGVRQGTLDMPTCVKGICGGHSAGDLLPFKVKIGGEVRKMTNAEWLDFIYPDNEELPYMYDSFGWDHCAASGYLIGAPAPEGDD</sequence>
<feature type="region of interest" description="Disordered" evidence="2">
    <location>
        <begin position="34"/>
        <end position="86"/>
    </location>
</feature>
<dbReference type="GO" id="GO:0016491">
    <property type="term" value="F:oxidoreductase activity"/>
    <property type="evidence" value="ECO:0007669"/>
    <property type="project" value="InterPro"/>
</dbReference>
<dbReference type="InterPro" id="IPR000601">
    <property type="entry name" value="PKD_dom"/>
</dbReference>
<evidence type="ECO:0000256" key="1">
    <source>
        <dbReference type="ARBA" id="ARBA00022723"/>
    </source>
</evidence>
<gene>
    <name evidence="5" type="ORF">Esi_0238_0001</name>
</gene>
<evidence type="ECO:0000256" key="2">
    <source>
        <dbReference type="SAM" id="MobiDB-lite"/>
    </source>
</evidence>
<feature type="signal peptide" evidence="3">
    <location>
        <begin position="1"/>
        <end position="16"/>
    </location>
</feature>
<reference evidence="5 6" key="1">
    <citation type="journal article" date="2010" name="Nature">
        <title>The Ectocarpus genome and the independent evolution of multicellularity in brown algae.</title>
        <authorList>
            <person name="Cock J.M."/>
            <person name="Sterck L."/>
            <person name="Rouze P."/>
            <person name="Scornet D."/>
            <person name="Allen A.E."/>
            <person name="Amoutzias G."/>
            <person name="Anthouard V."/>
            <person name="Artiguenave F."/>
            <person name="Aury J.M."/>
            <person name="Badger J.H."/>
            <person name="Beszteri B."/>
            <person name="Billiau K."/>
            <person name="Bonnet E."/>
            <person name="Bothwell J.H."/>
            <person name="Bowler C."/>
            <person name="Boyen C."/>
            <person name="Brownlee C."/>
            <person name="Carrano C.J."/>
            <person name="Charrier B."/>
            <person name="Cho G.Y."/>
            <person name="Coelho S.M."/>
            <person name="Collen J."/>
            <person name="Corre E."/>
            <person name="Da Silva C."/>
            <person name="Delage L."/>
            <person name="Delaroque N."/>
            <person name="Dittami S.M."/>
            <person name="Doulbeau S."/>
            <person name="Elias M."/>
            <person name="Farnham G."/>
            <person name="Gachon C.M."/>
            <person name="Gschloessl B."/>
            <person name="Heesch S."/>
            <person name="Jabbari K."/>
            <person name="Jubin C."/>
            <person name="Kawai H."/>
            <person name="Kimura K."/>
            <person name="Kloareg B."/>
            <person name="Kupper F.C."/>
            <person name="Lang D."/>
            <person name="Le Bail A."/>
            <person name="Leblanc C."/>
            <person name="Lerouge P."/>
            <person name="Lohr M."/>
            <person name="Lopez P.J."/>
            <person name="Martens C."/>
            <person name="Maumus F."/>
            <person name="Michel G."/>
            <person name="Miranda-Saavedra D."/>
            <person name="Morales J."/>
            <person name="Moreau H."/>
            <person name="Motomura T."/>
            <person name="Nagasato C."/>
            <person name="Napoli C.A."/>
            <person name="Nelson D.R."/>
            <person name="Nyvall-Collen P."/>
            <person name="Peters A.F."/>
            <person name="Pommier C."/>
            <person name="Potin P."/>
            <person name="Poulain J."/>
            <person name="Quesneville H."/>
            <person name="Read B."/>
            <person name="Rensing S.A."/>
            <person name="Ritter A."/>
            <person name="Rousvoal S."/>
            <person name="Samanta M."/>
            <person name="Samson G."/>
            <person name="Schroeder D.C."/>
            <person name="Segurens B."/>
            <person name="Strittmatter M."/>
            <person name="Tonon T."/>
            <person name="Tregear J.W."/>
            <person name="Valentin K."/>
            <person name="von Dassow P."/>
            <person name="Yamagishi T."/>
            <person name="Van de Peer Y."/>
            <person name="Wincker P."/>
        </authorList>
    </citation>
    <scope>NUCLEOTIDE SEQUENCE [LARGE SCALE GENOMIC DNA]</scope>
    <source>
        <strain evidence="6">Ec32 / CCAP1310/4</strain>
    </source>
</reference>
<dbReference type="Pfam" id="PF00264">
    <property type="entry name" value="Tyrosinase"/>
    <property type="match status" value="1"/>
</dbReference>
<feature type="chain" id="PRO_5003095848" description="PKD domain-containing protein" evidence="3">
    <location>
        <begin position="17"/>
        <end position="694"/>
    </location>
</feature>
<dbReference type="AlphaFoldDB" id="D7FSP4"/>
<dbReference type="InParanoid" id="D7FSP4"/>
<dbReference type="OMA" id="ERFWANE"/>
<protein>
    <recommendedName>
        <fullName evidence="4">PKD domain-containing protein</fullName>
    </recommendedName>
</protein>
<dbReference type="Gene3D" id="1.10.1280.10">
    <property type="entry name" value="Di-copper center containing domain from catechol oxidase"/>
    <property type="match status" value="1"/>
</dbReference>
<dbReference type="SUPFAM" id="SSF48056">
    <property type="entry name" value="Di-copper centre-containing domain"/>
    <property type="match status" value="1"/>
</dbReference>
<evidence type="ECO:0000256" key="3">
    <source>
        <dbReference type="SAM" id="SignalP"/>
    </source>
</evidence>
<keyword evidence="1" id="KW-0479">Metal-binding</keyword>
<dbReference type="EMBL" id="FN649734">
    <property type="protein sequence ID" value="CBJ31185.1"/>
    <property type="molecule type" value="Genomic_DNA"/>
</dbReference>
<dbReference type="PROSITE" id="PS50093">
    <property type="entry name" value="PKD"/>
    <property type="match status" value="1"/>
</dbReference>
<dbReference type="OrthoDB" id="185346at2759"/>
<dbReference type="Proteomes" id="UP000002630">
    <property type="component" value="Linkage Group LG09"/>
</dbReference>
<dbReference type="GO" id="GO:0046872">
    <property type="term" value="F:metal ion binding"/>
    <property type="evidence" value="ECO:0007669"/>
    <property type="project" value="UniProtKB-KW"/>
</dbReference>
<accession>D7FSP4</accession>
<evidence type="ECO:0000259" key="4">
    <source>
        <dbReference type="PROSITE" id="PS50093"/>
    </source>
</evidence>
<dbReference type="InterPro" id="IPR008922">
    <property type="entry name" value="Di-copper_centre_dom_sf"/>
</dbReference>
<feature type="domain" description="PKD" evidence="4">
    <location>
        <begin position="143"/>
        <end position="180"/>
    </location>
</feature>
<feature type="compositionally biased region" description="Low complexity" evidence="2">
    <location>
        <begin position="34"/>
        <end position="45"/>
    </location>
</feature>
<dbReference type="PANTHER" id="PTHR11474">
    <property type="entry name" value="TYROSINASE FAMILY MEMBER"/>
    <property type="match status" value="1"/>
</dbReference>
<keyword evidence="6" id="KW-1185">Reference proteome</keyword>
<evidence type="ECO:0000313" key="6">
    <source>
        <dbReference type="Proteomes" id="UP000002630"/>
    </source>
</evidence>
<dbReference type="EMBL" id="FN648418">
    <property type="protein sequence ID" value="CBJ31185.1"/>
    <property type="molecule type" value="Genomic_DNA"/>
</dbReference>
<keyword evidence="3" id="KW-0732">Signal</keyword>